<comment type="caution">
    <text evidence="2">The sequence shown here is derived from an EMBL/GenBank/DDBJ whole genome shotgun (WGS) entry which is preliminary data.</text>
</comment>
<dbReference type="PANTHER" id="PTHR43798">
    <property type="entry name" value="MONOACYLGLYCEROL LIPASE"/>
    <property type="match status" value="1"/>
</dbReference>
<dbReference type="AlphaFoldDB" id="A0A9W9Q7Z5"/>
<evidence type="ECO:0000313" key="3">
    <source>
        <dbReference type="Proteomes" id="UP001147746"/>
    </source>
</evidence>
<dbReference type="GO" id="GO:0016020">
    <property type="term" value="C:membrane"/>
    <property type="evidence" value="ECO:0007669"/>
    <property type="project" value="TreeGrafter"/>
</dbReference>
<dbReference type="InterPro" id="IPR050266">
    <property type="entry name" value="AB_hydrolase_sf"/>
</dbReference>
<dbReference type="InterPro" id="IPR029058">
    <property type="entry name" value="AB_hydrolase_fold"/>
</dbReference>
<name>A0A9W9Q7Z5_9EURO</name>
<dbReference type="OrthoDB" id="190201at2759"/>
<proteinExistence type="predicted"/>
<protein>
    <recommendedName>
        <fullName evidence="1">Serine aminopeptidase S33 domain-containing protein</fullName>
    </recommendedName>
</protein>
<evidence type="ECO:0000259" key="1">
    <source>
        <dbReference type="Pfam" id="PF12146"/>
    </source>
</evidence>
<dbReference type="SUPFAM" id="SSF53474">
    <property type="entry name" value="alpha/beta-Hydrolases"/>
    <property type="match status" value="1"/>
</dbReference>
<dbReference type="InterPro" id="IPR000073">
    <property type="entry name" value="AB_hydrolase_1"/>
</dbReference>
<dbReference type="GO" id="GO:0047372">
    <property type="term" value="F:monoacylglycerol lipase activity"/>
    <property type="evidence" value="ECO:0007669"/>
    <property type="project" value="TreeGrafter"/>
</dbReference>
<dbReference type="GO" id="GO:0046464">
    <property type="term" value="P:acylglycerol catabolic process"/>
    <property type="evidence" value="ECO:0007669"/>
    <property type="project" value="TreeGrafter"/>
</dbReference>
<reference evidence="2" key="2">
    <citation type="journal article" date="2023" name="IMA Fungus">
        <title>Comparative genomic study of the Penicillium genus elucidates a diverse pangenome and 15 lateral gene transfer events.</title>
        <authorList>
            <person name="Petersen C."/>
            <person name="Sorensen T."/>
            <person name="Nielsen M.R."/>
            <person name="Sondergaard T.E."/>
            <person name="Sorensen J.L."/>
            <person name="Fitzpatrick D.A."/>
            <person name="Frisvad J.C."/>
            <person name="Nielsen K.L."/>
        </authorList>
    </citation>
    <scope>NUCLEOTIDE SEQUENCE</scope>
    <source>
        <strain evidence="2">IBT 21472</strain>
    </source>
</reference>
<dbReference type="Pfam" id="PF12146">
    <property type="entry name" value="Hydrolase_4"/>
    <property type="match status" value="1"/>
</dbReference>
<dbReference type="Gene3D" id="3.40.50.1820">
    <property type="entry name" value="alpha/beta hydrolase"/>
    <property type="match status" value="1"/>
</dbReference>
<sequence>MHYTDTGNSSGVLAIFLHGLGGSTETFLPILPFFSHETNRLICVDFEGSGQTPLSSPNVKLSIPRYVNDLEYLIASLQNSDGEECREKTLFIGHSLGAIVAMHYAAKHPDKVQGLALLGPGRSIAQIPIARERMLGLAEKTRAGGIEAAGDIATFSNFPQGGAVALEMRESVRKAVEKCDAEAYARTCEAIAGLDHLDPDYSCISAPTLLLAGDGDLISPPERSLALQGLIGDNAWVQVLDGVGHQMILQDLQGTVNAIKVLLEKVGR</sequence>
<organism evidence="2 3">
    <name type="scientific">Penicillium atrosanguineum</name>
    <dbReference type="NCBI Taxonomy" id="1132637"/>
    <lineage>
        <taxon>Eukaryota</taxon>
        <taxon>Fungi</taxon>
        <taxon>Dikarya</taxon>
        <taxon>Ascomycota</taxon>
        <taxon>Pezizomycotina</taxon>
        <taxon>Eurotiomycetes</taxon>
        <taxon>Eurotiomycetidae</taxon>
        <taxon>Eurotiales</taxon>
        <taxon>Aspergillaceae</taxon>
        <taxon>Penicillium</taxon>
    </lineage>
</organism>
<dbReference type="PRINTS" id="PR00111">
    <property type="entry name" value="ABHYDROLASE"/>
</dbReference>
<dbReference type="EMBL" id="JAPZBO010000002">
    <property type="protein sequence ID" value="KAJ5324852.1"/>
    <property type="molecule type" value="Genomic_DNA"/>
</dbReference>
<keyword evidence="3" id="KW-1185">Reference proteome</keyword>
<evidence type="ECO:0000313" key="2">
    <source>
        <dbReference type="EMBL" id="KAJ5324852.1"/>
    </source>
</evidence>
<dbReference type="PANTHER" id="PTHR43798:SF5">
    <property type="entry name" value="MONOACYLGLYCEROL LIPASE ABHD6"/>
    <property type="match status" value="1"/>
</dbReference>
<dbReference type="GO" id="GO:0072330">
    <property type="term" value="P:monocarboxylic acid biosynthetic process"/>
    <property type="evidence" value="ECO:0007669"/>
    <property type="project" value="UniProtKB-ARBA"/>
</dbReference>
<dbReference type="InterPro" id="IPR022742">
    <property type="entry name" value="Hydrolase_4"/>
</dbReference>
<dbReference type="GO" id="GO:0017000">
    <property type="term" value="P:antibiotic biosynthetic process"/>
    <property type="evidence" value="ECO:0007669"/>
    <property type="project" value="UniProtKB-ARBA"/>
</dbReference>
<feature type="domain" description="Serine aminopeptidase S33" evidence="1">
    <location>
        <begin position="15"/>
        <end position="248"/>
    </location>
</feature>
<gene>
    <name evidence="2" type="ORF">N7476_003452</name>
</gene>
<accession>A0A9W9Q7Z5</accession>
<reference evidence="2" key="1">
    <citation type="submission" date="2022-12" db="EMBL/GenBank/DDBJ databases">
        <authorList>
            <person name="Petersen C."/>
        </authorList>
    </citation>
    <scope>NUCLEOTIDE SEQUENCE</scope>
    <source>
        <strain evidence="2">IBT 21472</strain>
    </source>
</reference>
<dbReference type="Proteomes" id="UP001147746">
    <property type="component" value="Unassembled WGS sequence"/>
</dbReference>